<dbReference type="InterPro" id="IPR017896">
    <property type="entry name" value="4Fe4S_Fe-S-bd"/>
</dbReference>
<dbReference type="RefSeq" id="WP_377480796.1">
    <property type="nucleotide sequence ID" value="NZ_JBHLTN010000007.1"/>
</dbReference>
<accession>A0ABV6PQB8</accession>
<reference evidence="3 4" key="1">
    <citation type="submission" date="2024-09" db="EMBL/GenBank/DDBJ databases">
        <authorList>
            <person name="Sun Q."/>
            <person name="Mori K."/>
        </authorList>
    </citation>
    <scope>NUCLEOTIDE SEQUENCE [LARGE SCALE GENOMIC DNA]</scope>
    <source>
        <strain evidence="3 4">NCAIM B.02336</strain>
    </source>
</reference>
<name>A0ABV6PQB8_9BURK</name>
<feature type="domain" description="4Fe-4S ferredoxin-type" evidence="2">
    <location>
        <begin position="162"/>
        <end position="192"/>
    </location>
</feature>
<feature type="transmembrane region" description="Helical" evidence="1">
    <location>
        <begin position="119"/>
        <end position="139"/>
    </location>
</feature>
<feature type="transmembrane region" description="Helical" evidence="1">
    <location>
        <begin position="73"/>
        <end position="98"/>
    </location>
</feature>
<dbReference type="Pfam" id="PF12801">
    <property type="entry name" value="Fer4_5"/>
    <property type="match status" value="2"/>
</dbReference>
<sequence length="478" mass="52604">MVHPVPPLVRPASFRGRVARVGDFLRDHQRAVRRLQWIIVGIYLALLLIPAALPLPDRTASVFNNLTIVAQFAFWGLWWPFVLVSIPLLGRAWCGLFCPEGALTEWASRHGRGGAIPRWMRWGGWPVVAFALTTVYGQLVSVYQYPWAAAAVLGGSTLAAMAVGFLYGRNKRVWCKYLCPVNGVFNLLARLAPWHFAVDAEAWRTAERRTEAINCAPLLPLRTMEGAAECHMCGRCSDYRGAIALQPRSPEAEIVGVAPGNGWETALIVFGLMGLAVGAFLWSASPWFVTLKQALATLLVDHDIYWPLADNAPWFVLTHYPAVNDSFSWLDGAVILLFIAGATVAVGGAVFAGLWGADRVLPRPRGLRDGHTRQPLGGRWTGVHKLAQGLIPTAGIGVFLGLTATTLTLLQHEGVPTGWANVVRWALLGLALAWSLRFEWRLTGLRSAAPLRRLAAVGLIALGLVPFCWAWWLFFMRW</sequence>
<evidence type="ECO:0000313" key="3">
    <source>
        <dbReference type="EMBL" id="MFC0591759.1"/>
    </source>
</evidence>
<evidence type="ECO:0000259" key="2">
    <source>
        <dbReference type="Pfam" id="PF12801"/>
    </source>
</evidence>
<evidence type="ECO:0000313" key="4">
    <source>
        <dbReference type="Proteomes" id="UP001589834"/>
    </source>
</evidence>
<proteinExistence type="predicted"/>
<feature type="transmembrane region" description="Helical" evidence="1">
    <location>
        <begin position="35"/>
        <end position="53"/>
    </location>
</feature>
<feature type="transmembrane region" description="Helical" evidence="1">
    <location>
        <begin position="267"/>
        <end position="289"/>
    </location>
</feature>
<dbReference type="Proteomes" id="UP001589834">
    <property type="component" value="Unassembled WGS sequence"/>
</dbReference>
<feature type="transmembrane region" description="Helical" evidence="1">
    <location>
        <begin position="422"/>
        <end position="442"/>
    </location>
</feature>
<gene>
    <name evidence="3" type="ORF">ACFFGG_04240</name>
</gene>
<keyword evidence="1" id="KW-0812">Transmembrane</keyword>
<comment type="caution">
    <text evidence="3">The sequence shown here is derived from an EMBL/GenBank/DDBJ whole genome shotgun (WGS) entry which is preliminary data.</text>
</comment>
<feature type="transmembrane region" description="Helical" evidence="1">
    <location>
        <begin position="145"/>
        <end position="167"/>
    </location>
</feature>
<feature type="transmembrane region" description="Helical" evidence="1">
    <location>
        <begin position="389"/>
        <end position="410"/>
    </location>
</feature>
<dbReference type="EMBL" id="JBHLTN010000007">
    <property type="protein sequence ID" value="MFC0591759.1"/>
    <property type="molecule type" value="Genomic_DNA"/>
</dbReference>
<keyword evidence="1" id="KW-0472">Membrane</keyword>
<protein>
    <submittedName>
        <fullName evidence="3">4Fe-4S binding protein</fullName>
    </submittedName>
</protein>
<evidence type="ECO:0000256" key="1">
    <source>
        <dbReference type="SAM" id="Phobius"/>
    </source>
</evidence>
<organism evidence="3 4">
    <name type="scientific">Ottowia pentelensis</name>
    <dbReference type="NCBI Taxonomy" id="511108"/>
    <lineage>
        <taxon>Bacteria</taxon>
        <taxon>Pseudomonadati</taxon>
        <taxon>Pseudomonadota</taxon>
        <taxon>Betaproteobacteria</taxon>
        <taxon>Burkholderiales</taxon>
        <taxon>Comamonadaceae</taxon>
        <taxon>Ottowia</taxon>
    </lineage>
</organism>
<feature type="transmembrane region" description="Helical" evidence="1">
    <location>
        <begin position="454"/>
        <end position="474"/>
    </location>
</feature>
<feature type="domain" description="4Fe-4S ferredoxin-type" evidence="2">
    <location>
        <begin position="74"/>
        <end position="112"/>
    </location>
</feature>
<feature type="transmembrane region" description="Helical" evidence="1">
    <location>
        <begin position="333"/>
        <end position="355"/>
    </location>
</feature>
<keyword evidence="1" id="KW-1133">Transmembrane helix</keyword>
<keyword evidence="4" id="KW-1185">Reference proteome</keyword>